<dbReference type="InterPro" id="IPR047187">
    <property type="entry name" value="SF1_C_Upf1"/>
</dbReference>
<evidence type="ECO:0000256" key="6">
    <source>
        <dbReference type="ARBA" id="ARBA00022833"/>
    </source>
</evidence>
<evidence type="ECO:0000256" key="2">
    <source>
        <dbReference type="ARBA" id="ARBA00022490"/>
    </source>
</evidence>
<keyword evidence="4" id="KW-0677">Repeat</keyword>
<evidence type="ECO:0000256" key="7">
    <source>
        <dbReference type="ARBA" id="ARBA00022859"/>
    </source>
</evidence>
<dbReference type="Pfam" id="PF13086">
    <property type="entry name" value="AAA_11"/>
    <property type="match status" value="2"/>
</dbReference>
<dbReference type="EMBL" id="OU963904">
    <property type="protein sequence ID" value="CAH0398415.1"/>
    <property type="molecule type" value="Genomic_DNA"/>
</dbReference>
<dbReference type="InterPro" id="IPR045055">
    <property type="entry name" value="DNA2/NAM7-like"/>
</dbReference>
<dbReference type="Pfam" id="PF20173">
    <property type="entry name" value="ZnF_RZ-type"/>
    <property type="match status" value="1"/>
</dbReference>
<dbReference type="Gene3D" id="3.40.50.300">
    <property type="entry name" value="P-loop containing nucleotide triphosphate hydrolases"/>
    <property type="match status" value="2"/>
</dbReference>
<evidence type="ECO:0000313" key="10">
    <source>
        <dbReference type="EMBL" id="CAH0398415.1"/>
    </source>
</evidence>
<dbReference type="PANTHER" id="PTHR10887">
    <property type="entry name" value="DNA2/NAM7 HELICASE FAMILY"/>
    <property type="match status" value="1"/>
</dbReference>
<dbReference type="PROSITE" id="PS51981">
    <property type="entry name" value="ZF_RZ"/>
    <property type="match status" value="1"/>
</dbReference>
<dbReference type="CDD" id="cd18808">
    <property type="entry name" value="SF1_C_Upf1"/>
    <property type="match status" value="1"/>
</dbReference>
<reference evidence="10" key="1">
    <citation type="submission" date="2021-12" db="EMBL/GenBank/DDBJ databases">
        <authorList>
            <person name="King R."/>
        </authorList>
    </citation>
    <scope>NUCLEOTIDE SEQUENCE</scope>
</reference>
<organism evidence="10 11">
    <name type="scientific">Chilo suppressalis</name>
    <name type="common">Asiatic rice borer moth</name>
    <dbReference type="NCBI Taxonomy" id="168631"/>
    <lineage>
        <taxon>Eukaryota</taxon>
        <taxon>Metazoa</taxon>
        <taxon>Ecdysozoa</taxon>
        <taxon>Arthropoda</taxon>
        <taxon>Hexapoda</taxon>
        <taxon>Insecta</taxon>
        <taxon>Pterygota</taxon>
        <taxon>Neoptera</taxon>
        <taxon>Endopterygota</taxon>
        <taxon>Lepidoptera</taxon>
        <taxon>Glossata</taxon>
        <taxon>Ditrysia</taxon>
        <taxon>Pyraloidea</taxon>
        <taxon>Crambidae</taxon>
        <taxon>Crambinae</taxon>
        <taxon>Chilo</taxon>
    </lineage>
</organism>
<dbReference type="SUPFAM" id="SSF52540">
    <property type="entry name" value="P-loop containing nucleoside triphosphate hydrolases"/>
    <property type="match status" value="1"/>
</dbReference>
<comment type="subcellular location">
    <subcellularLocation>
        <location evidence="1">Cytoplasm</location>
    </subcellularLocation>
</comment>
<dbReference type="InterPro" id="IPR046439">
    <property type="entry name" value="ZF_RZ_dom"/>
</dbReference>
<dbReference type="Pfam" id="PF13087">
    <property type="entry name" value="AAA_12"/>
    <property type="match status" value="1"/>
</dbReference>
<keyword evidence="5" id="KW-0863">Zinc-finger</keyword>
<evidence type="ECO:0000259" key="9">
    <source>
        <dbReference type="PROSITE" id="PS51981"/>
    </source>
</evidence>
<dbReference type="InterPro" id="IPR041677">
    <property type="entry name" value="DNA2/NAM7_AAA_11"/>
</dbReference>
<dbReference type="PANTHER" id="PTHR10887:SF341">
    <property type="entry name" value="NFX1-TYPE ZINC FINGER-CONTAINING PROTEIN 1"/>
    <property type="match status" value="1"/>
</dbReference>
<dbReference type="InterPro" id="IPR027417">
    <property type="entry name" value="P-loop_NTPase"/>
</dbReference>
<dbReference type="Proteomes" id="UP001153292">
    <property type="component" value="Chromosome 11"/>
</dbReference>
<evidence type="ECO:0000256" key="8">
    <source>
        <dbReference type="SAM" id="MobiDB-lite"/>
    </source>
</evidence>
<sequence length="1929" mass="222005">MGFKALEEISFTDAKDILAKININREAFLDLLSSNIESNKDMYTLIVKTMSKVCQSSFDELKLRLLLEIINSQFIVNLRNYIMDLPFTEQKDKIKNKYYWTNPNQFWEHLIVLFECIFNMVPSLALQKCRSLIEATSRLCLEELQTRHEYKLSEEIKAKFIELRSRITEFEIKEKEDKSKPKTNTNKDAEENEPPEDFRELGVLPTHHDLLNYKPYVRKNIVSGGYRDAEHYLDVQFRLLREDCFGPLRDGIRQYIEDRNRKKYDNIRIYQNVRFDGPYVNKNIVGVILQLDDKNVKRLKNINWTYSKRFIYGSLLLFTKDYCHSFIIATIIDRDVKLLAAGRIPINIIEQADVPSIANIQNETYLMIESEVYFEPYQHVLKALQDRSFSRNLAMSKYIVNVEPEARPPKYVTDSTEYTVETNGLRKRFNVLQTLTWPSHEDLNFNQSQYEAYKLALTHEFAVIQGPPGTGKTYIGVKVAETLLKNFSTYGNSDCLMLVICYTNHALDQFLEHILKITSSVVRIGGQSRNPAMEAVSLNSLRRSKGIKSNHAANNLYFTERQNLRLITAELRSAQNNIDKLRDGILSYECLAKYVPEVNILQQFYGANGDIILKWLFEHMPITLVDRIELEQNETHEQEFSLDWMFEEDDTRNTVTHNDFWDTEEINIYGIELETTLLLEDIERKLSRLKSIYKRSKYRLEKQDLYNQICELYSRVLFFKEMRDSFSAHGVPREIRPGENMSRMPNADRWRLYFTWVNDIIRMFTEMIKPLQKELNSSLTAYEEARMNLDLNLIKGTKVIGMTTSGAARLRKLLQTLAPPIVIVEEAAEILEQHIVTSLSSSCEHLILIGDHQQLRPSAAYMRLARHYNIEVSLFERMVLNGMHSRRLDVQHRMRPEIAALISPHIYPDLANHPSVEAFPHVRGITADLFFYTHNFKEEAVEDSASRTNHKEADMTLGLANYLMQQDYKPEDITILAAYSGQMFYMKKQRPNYAFLSKVKITVVDNYQGEESKIILLSLVRNNDQNKIGFLDKENRICVALSRAREGFYIFGNIKILKDNSTLWTKICKTLEDMGSIGTNLVLQCENHPDQLSMINTHEDFQKVPEGGCLLKCNYNLPACGHRCPRICHGYDKGHSEEKCQLKCERVICELGHACPLKCAQKCKPCIYLVAKTLPCGHTKQVYCNQEPNDPTIKCNTPVAVTLRYCGHETKKPCHQNIETVICMVPCVFRVEGCGHQCRRRCHVNDDPDHEKYLCLKPCAKAKNGCTANLSSERGDHQCSRKCHETCDDCNVEVMKKRSNCKHSERIECCKDVNEKPCRKNCARTLPGCNHFCKKKCYEPCGDCNQKVKTIIPDCNHTIEVLCKIEPKREMCKAQCERMMACGHKCRNICGLQCDEKTCMEIVNRQFDSPCGHKVKLPCKVFSQLMQGSIDQEAFMNYCNEPCNMTLKCNHFCRGTCSLCLQGRLHAPCTQPCHVTMICGHQCEEPCNQLCPPCKKPCEVKCAHSRCNKICGAPCVPCQEDCNQSCAHGACSRRCGEPCSVAACDAACARPLPCGHPCRGLCGEPCPDICHQCRPDTFPKDFLGYDFDDDAKFIQLQDCSHIMEVEDADNLMKSDKETVAIRSCPFCRKPIINTYRYKDLINEMYKMEINPIKERVYGTKAQVIEKSNKLKEALTDFLETHKITLEGNSHLRKVYEKILHTFTKEKKPSVLQIDIYFINIDILDMIVNYYKKFEVAKLIELKEDFLKQIKMLCIFLKNCTQKVSQQQQEDIGRELNRMNSMIQLSKIISHPTYKAAKSELKITKAFVEAKSSVISLAIYQEDMAILALNQLQEAVKLSGIISKAERDLVVQAIGLKQGHWFKCPNGHFYCIGECGGAMQESKCIECEAAIGGQNHRLLSSNTLAKEIDGARFAAWSEENNNMANYDLNF</sequence>
<dbReference type="InterPro" id="IPR057373">
    <property type="entry name" value="ZNFX1"/>
</dbReference>
<dbReference type="SMART" id="SM00438">
    <property type="entry name" value="ZnF_NFX"/>
    <property type="match status" value="8"/>
</dbReference>
<evidence type="ECO:0000256" key="3">
    <source>
        <dbReference type="ARBA" id="ARBA00022723"/>
    </source>
</evidence>
<evidence type="ECO:0000256" key="4">
    <source>
        <dbReference type="ARBA" id="ARBA00022737"/>
    </source>
</evidence>
<gene>
    <name evidence="10" type="ORF">CHILSU_LOCUS1535</name>
</gene>
<keyword evidence="11" id="KW-1185">Reference proteome</keyword>
<feature type="domain" description="RZ-type" evidence="9">
    <location>
        <begin position="1841"/>
        <end position="1912"/>
    </location>
</feature>
<keyword evidence="6" id="KW-0862">Zinc</keyword>
<evidence type="ECO:0000256" key="1">
    <source>
        <dbReference type="ARBA" id="ARBA00004496"/>
    </source>
</evidence>
<keyword evidence="3" id="KW-0479">Metal-binding</keyword>
<accession>A0ABN8AZJ1</accession>
<feature type="compositionally biased region" description="Basic and acidic residues" evidence="8">
    <location>
        <begin position="174"/>
        <end position="189"/>
    </location>
</feature>
<protein>
    <recommendedName>
        <fullName evidence="9">RZ-type domain-containing protein</fullName>
    </recommendedName>
</protein>
<dbReference type="Pfam" id="PF25396">
    <property type="entry name" value="ZNFX1"/>
    <property type="match status" value="1"/>
</dbReference>
<name>A0ABN8AZJ1_CHISP</name>
<evidence type="ECO:0000256" key="5">
    <source>
        <dbReference type="ARBA" id="ARBA00022771"/>
    </source>
</evidence>
<feature type="region of interest" description="Disordered" evidence="8">
    <location>
        <begin position="174"/>
        <end position="198"/>
    </location>
</feature>
<dbReference type="InterPro" id="IPR041679">
    <property type="entry name" value="DNA2/NAM7-like_C"/>
</dbReference>
<proteinExistence type="predicted"/>
<evidence type="ECO:0000313" key="11">
    <source>
        <dbReference type="Proteomes" id="UP001153292"/>
    </source>
</evidence>
<keyword evidence="7" id="KW-0391">Immunity</keyword>
<keyword evidence="2" id="KW-0963">Cytoplasm</keyword>
<dbReference type="InterPro" id="IPR000967">
    <property type="entry name" value="Znf_NFX1"/>
</dbReference>